<name>A0A933L418_9HYPH</name>
<dbReference type="PANTHER" id="PTHR30346">
    <property type="entry name" value="TRANSCRIPTIONAL DUAL REGULATOR HCAR-RELATED"/>
    <property type="match status" value="1"/>
</dbReference>
<dbReference type="Pfam" id="PF00126">
    <property type="entry name" value="HTH_1"/>
    <property type="match status" value="1"/>
</dbReference>
<proteinExistence type="inferred from homology"/>
<evidence type="ECO:0000313" key="8">
    <source>
        <dbReference type="Proteomes" id="UP000782610"/>
    </source>
</evidence>
<evidence type="ECO:0000313" key="7">
    <source>
        <dbReference type="EMBL" id="MBI4923548.1"/>
    </source>
</evidence>
<dbReference type="InterPro" id="IPR036388">
    <property type="entry name" value="WH-like_DNA-bd_sf"/>
</dbReference>
<keyword evidence="4" id="KW-0804">Transcription</keyword>
<organism evidence="7 8">
    <name type="scientific">Devosia nanyangense</name>
    <dbReference type="NCBI Taxonomy" id="1228055"/>
    <lineage>
        <taxon>Bacteria</taxon>
        <taxon>Pseudomonadati</taxon>
        <taxon>Pseudomonadota</taxon>
        <taxon>Alphaproteobacteria</taxon>
        <taxon>Hyphomicrobiales</taxon>
        <taxon>Devosiaceae</taxon>
        <taxon>Devosia</taxon>
    </lineage>
</organism>
<evidence type="ECO:0000256" key="2">
    <source>
        <dbReference type="ARBA" id="ARBA00023015"/>
    </source>
</evidence>
<dbReference type="SUPFAM" id="SSF53850">
    <property type="entry name" value="Periplasmic binding protein-like II"/>
    <property type="match status" value="1"/>
</dbReference>
<dbReference type="CDD" id="cd05466">
    <property type="entry name" value="PBP2_LTTR_substrate"/>
    <property type="match status" value="1"/>
</dbReference>
<dbReference type="EMBL" id="JACRAF010000057">
    <property type="protein sequence ID" value="MBI4923548.1"/>
    <property type="molecule type" value="Genomic_DNA"/>
</dbReference>
<dbReference type="Pfam" id="PF03466">
    <property type="entry name" value="LysR_substrate"/>
    <property type="match status" value="1"/>
</dbReference>
<dbReference type="PROSITE" id="PS50931">
    <property type="entry name" value="HTH_LYSR"/>
    <property type="match status" value="1"/>
</dbReference>
<dbReference type="InterPro" id="IPR036390">
    <property type="entry name" value="WH_DNA-bd_sf"/>
</dbReference>
<dbReference type="InterPro" id="IPR000847">
    <property type="entry name" value="LysR_HTH_N"/>
</dbReference>
<gene>
    <name evidence="7" type="ORF">HY834_17550</name>
</gene>
<protein>
    <submittedName>
        <fullName evidence="7">LysR family transcriptional regulator</fullName>
    </submittedName>
</protein>
<evidence type="ECO:0000256" key="4">
    <source>
        <dbReference type="ARBA" id="ARBA00023163"/>
    </source>
</evidence>
<dbReference type="PANTHER" id="PTHR30346:SF28">
    <property type="entry name" value="HTH-TYPE TRANSCRIPTIONAL REGULATOR CYNR"/>
    <property type="match status" value="1"/>
</dbReference>
<evidence type="ECO:0000256" key="5">
    <source>
        <dbReference type="SAM" id="MobiDB-lite"/>
    </source>
</evidence>
<dbReference type="PRINTS" id="PR00039">
    <property type="entry name" value="HTHLYSR"/>
</dbReference>
<comment type="similarity">
    <text evidence="1">Belongs to the LysR transcriptional regulatory family.</text>
</comment>
<dbReference type="Gene3D" id="1.10.10.10">
    <property type="entry name" value="Winged helix-like DNA-binding domain superfamily/Winged helix DNA-binding domain"/>
    <property type="match status" value="1"/>
</dbReference>
<dbReference type="AlphaFoldDB" id="A0A933L418"/>
<keyword evidence="3" id="KW-0238">DNA-binding</keyword>
<sequence>MANLEFPSVRAKAGPSSRPERRAEVTLHQLRVFWAIAHSDTLTRAAKQLGLAQPSMSQQLSKLELTIGTKLFHRRSGELILTEAGDYLLSKAEHLLRGVRELEDGLSQFSEGKRVTLRLAGINSVLRVLLPEVVRHMQDRFPDADFDIQESAPADILEMLYGRRISVGLLAANSVAEAGVGFVQIPVVEDPYVLVVPERLVLNGVTDPETELGAADNLLLGQSIEFIFGTQHASRVEAWYDDMLPRHRIVAQCRSFELAVGLVRAGTGICLAPALSTIMGTSAPDGLRLYRVNAPSRRIVALVPSQYRRLEPYSTLLDTLQDAGRSIRLPAILPTPPFLDRPASGEL</sequence>
<dbReference type="GO" id="GO:0003700">
    <property type="term" value="F:DNA-binding transcription factor activity"/>
    <property type="evidence" value="ECO:0007669"/>
    <property type="project" value="InterPro"/>
</dbReference>
<dbReference type="GO" id="GO:0003677">
    <property type="term" value="F:DNA binding"/>
    <property type="evidence" value="ECO:0007669"/>
    <property type="project" value="UniProtKB-KW"/>
</dbReference>
<dbReference type="Gene3D" id="3.40.190.10">
    <property type="entry name" value="Periplasmic binding protein-like II"/>
    <property type="match status" value="2"/>
</dbReference>
<evidence type="ECO:0000256" key="1">
    <source>
        <dbReference type="ARBA" id="ARBA00009437"/>
    </source>
</evidence>
<accession>A0A933L418</accession>
<dbReference type="SUPFAM" id="SSF46785">
    <property type="entry name" value="Winged helix' DNA-binding domain"/>
    <property type="match status" value="1"/>
</dbReference>
<evidence type="ECO:0000259" key="6">
    <source>
        <dbReference type="PROSITE" id="PS50931"/>
    </source>
</evidence>
<feature type="domain" description="HTH lysR-type" evidence="6">
    <location>
        <begin position="25"/>
        <end position="82"/>
    </location>
</feature>
<reference evidence="7" key="1">
    <citation type="submission" date="2020-07" db="EMBL/GenBank/DDBJ databases">
        <title>Huge and variable diversity of episymbiotic CPR bacteria and DPANN archaea in groundwater ecosystems.</title>
        <authorList>
            <person name="He C.Y."/>
            <person name="Keren R."/>
            <person name="Whittaker M."/>
            <person name="Farag I.F."/>
            <person name="Doudna J."/>
            <person name="Cate J.H.D."/>
            <person name="Banfield J.F."/>
        </authorList>
    </citation>
    <scope>NUCLEOTIDE SEQUENCE</scope>
    <source>
        <strain evidence="7">NC_groundwater_1586_Pr3_B-0.1um_66_15</strain>
    </source>
</reference>
<dbReference type="Proteomes" id="UP000782610">
    <property type="component" value="Unassembled WGS sequence"/>
</dbReference>
<dbReference type="InterPro" id="IPR005119">
    <property type="entry name" value="LysR_subst-bd"/>
</dbReference>
<comment type="caution">
    <text evidence="7">The sequence shown here is derived from an EMBL/GenBank/DDBJ whole genome shotgun (WGS) entry which is preliminary data.</text>
</comment>
<dbReference type="FunFam" id="1.10.10.10:FF:000001">
    <property type="entry name" value="LysR family transcriptional regulator"/>
    <property type="match status" value="1"/>
</dbReference>
<dbReference type="GO" id="GO:0032993">
    <property type="term" value="C:protein-DNA complex"/>
    <property type="evidence" value="ECO:0007669"/>
    <property type="project" value="TreeGrafter"/>
</dbReference>
<evidence type="ECO:0000256" key="3">
    <source>
        <dbReference type="ARBA" id="ARBA00023125"/>
    </source>
</evidence>
<feature type="region of interest" description="Disordered" evidence="5">
    <location>
        <begin position="1"/>
        <end position="22"/>
    </location>
</feature>
<keyword evidence="2" id="KW-0805">Transcription regulation</keyword>